<gene>
    <name evidence="1" type="ORF">TNIN_265941</name>
</gene>
<evidence type="ECO:0000313" key="1">
    <source>
        <dbReference type="EMBL" id="GFY71753.1"/>
    </source>
</evidence>
<dbReference type="AlphaFoldDB" id="A0A8X6YG91"/>
<name>A0A8X6YG91_9ARAC</name>
<dbReference type="EMBL" id="BMAV01019062">
    <property type="protein sequence ID" value="GFY71753.1"/>
    <property type="molecule type" value="Genomic_DNA"/>
</dbReference>
<protein>
    <submittedName>
        <fullName evidence="1">Uncharacterized protein</fullName>
    </submittedName>
</protein>
<reference evidence="1" key="1">
    <citation type="submission" date="2020-08" db="EMBL/GenBank/DDBJ databases">
        <title>Multicomponent nature underlies the extraordinary mechanical properties of spider dragline silk.</title>
        <authorList>
            <person name="Kono N."/>
            <person name="Nakamura H."/>
            <person name="Mori M."/>
            <person name="Yoshida Y."/>
            <person name="Ohtoshi R."/>
            <person name="Malay A.D."/>
            <person name="Moran D.A.P."/>
            <person name="Tomita M."/>
            <person name="Numata K."/>
            <person name="Arakawa K."/>
        </authorList>
    </citation>
    <scope>NUCLEOTIDE SEQUENCE</scope>
</reference>
<evidence type="ECO:0000313" key="2">
    <source>
        <dbReference type="Proteomes" id="UP000886998"/>
    </source>
</evidence>
<keyword evidence="2" id="KW-1185">Reference proteome</keyword>
<sequence>MHFINIPRHVSIPRLQTKKGTRFRQAIFTNEIIVKFTSALTTYSTLQTSSKTAKCAEWTCQWMGKNITILLRKTSARVVWEDFATLIKKKLGIAVHNTCRGTYKRPRALKRDCNSIVPWICYNVRQTVVINGVSLLNRPQRCLKRAVCSGTMIKVLG</sequence>
<accession>A0A8X6YG91</accession>
<comment type="caution">
    <text evidence="1">The sequence shown here is derived from an EMBL/GenBank/DDBJ whole genome shotgun (WGS) entry which is preliminary data.</text>
</comment>
<dbReference type="Proteomes" id="UP000886998">
    <property type="component" value="Unassembled WGS sequence"/>
</dbReference>
<proteinExistence type="predicted"/>
<organism evidence="1 2">
    <name type="scientific">Trichonephila inaurata madagascariensis</name>
    <dbReference type="NCBI Taxonomy" id="2747483"/>
    <lineage>
        <taxon>Eukaryota</taxon>
        <taxon>Metazoa</taxon>
        <taxon>Ecdysozoa</taxon>
        <taxon>Arthropoda</taxon>
        <taxon>Chelicerata</taxon>
        <taxon>Arachnida</taxon>
        <taxon>Araneae</taxon>
        <taxon>Araneomorphae</taxon>
        <taxon>Entelegynae</taxon>
        <taxon>Araneoidea</taxon>
        <taxon>Nephilidae</taxon>
        <taxon>Trichonephila</taxon>
        <taxon>Trichonephila inaurata</taxon>
    </lineage>
</organism>